<sequence>MDSKTKQRIAEFICGDNTEQFPIYRSSQYLSRFFNEIGINVTHDGSTRKWWVLSVINGLNGIDLQKVILRLVSPKLYGGNREQIKLALSSMNEILEVECLKVVFDGLEPKLRKHTPNYNFEQPIKEKKEEELKPLPPPNWDALNLEYGIADILQKRWEEVQRCIDGKANLSALIMMGSMLEGLLLGVMQNRPQIANTAKSTPKKDGKPKHFAEWSLSELIDVAHDNKWIHLDVKKFSHALREFRNLVHPYQQLVLQTFPDIDTINISWLVVQAACNHIADWLKRNPK</sequence>
<name>A0ABS8U5W2_9SPHI</name>
<accession>A0ABS8U5W2</accession>
<protein>
    <recommendedName>
        <fullName evidence="3">DUF4145 domain-containing protein</fullName>
    </recommendedName>
</protein>
<evidence type="ECO:0000313" key="2">
    <source>
        <dbReference type="Proteomes" id="UP001199919"/>
    </source>
</evidence>
<dbReference type="EMBL" id="JAJPWV010000007">
    <property type="protein sequence ID" value="MCD8742513.1"/>
    <property type="molecule type" value="Genomic_DNA"/>
</dbReference>
<evidence type="ECO:0000313" key="1">
    <source>
        <dbReference type="EMBL" id="MCD8742513.1"/>
    </source>
</evidence>
<dbReference type="RefSeq" id="WP_232179077.1">
    <property type="nucleotide sequence ID" value="NZ_JAJPWV010000007.1"/>
</dbReference>
<gene>
    <name evidence="1" type="ORF">LT679_18025</name>
</gene>
<keyword evidence="2" id="KW-1185">Reference proteome</keyword>
<reference evidence="1 2" key="1">
    <citation type="submission" date="2021-12" db="EMBL/GenBank/DDBJ databases">
        <title>Mucilaginibacter roseus genome.</title>
        <authorList>
            <person name="Ferreira J.R."/>
            <person name="Newman J.D."/>
        </authorList>
    </citation>
    <scope>NUCLEOTIDE SEQUENCE [LARGE SCALE GENOMIC DNA]</scope>
    <source>
        <strain evidence="1 2">LMG 28454</strain>
    </source>
</reference>
<proteinExistence type="predicted"/>
<evidence type="ECO:0008006" key="3">
    <source>
        <dbReference type="Google" id="ProtNLM"/>
    </source>
</evidence>
<dbReference type="Proteomes" id="UP001199919">
    <property type="component" value="Unassembled WGS sequence"/>
</dbReference>
<organism evidence="1 2">
    <name type="scientific">Mucilaginibacter roseus</name>
    <dbReference type="NCBI Taxonomy" id="1528868"/>
    <lineage>
        <taxon>Bacteria</taxon>
        <taxon>Pseudomonadati</taxon>
        <taxon>Bacteroidota</taxon>
        <taxon>Sphingobacteriia</taxon>
        <taxon>Sphingobacteriales</taxon>
        <taxon>Sphingobacteriaceae</taxon>
        <taxon>Mucilaginibacter</taxon>
    </lineage>
</organism>
<comment type="caution">
    <text evidence="1">The sequence shown here is derived from an EMBL/GenBank/DDBJ whole genome shotgun (WGS) entry which is preliminary data.</text>
</comment>